<evidence type="ECO:0000313" key="3">
    <source>
        <dbReference type="EMBL" id="QMS99244.1"/>
    </source>
</evidence>
<keyword evidence="1" id="KW-1133">Transmembrane helix</keyword>
<evidence type="ECO:0000313" key="5">
    <source>
        <dbReference type="Proteomes" id="UP000539710"/>
    </source>
</evidence>
<keyword evidence="1" id="KW-0472">Membrane</keyword>
<dbReference type="GO" id="GO:0004497">
    <property type="term" value="F:monooxygenase activity"/>
    <property type="evidence" value="ECO:0007669"/>
    <property type="project" value="UniProtKB-KW"/>
</dbReference>
<dbReference type="KEGG" id="cbau:H1R16_04360"/>
<evidence type="ECO:0000313" key="4">
    <source>
        <dbReference type="Proteomes" id="UP000515349"/>
    </source>
</evidence>
<keyword evidence="2" id="KW-0560">Oxidoreductase</keyword>
<evidence type="ECO:0000256" key="1">
    <source>
        <dbReference type="SAM" id="Phobius"/>
    </source>
</evidence>
<reference evidence="2" key="3">
    <citation type="submission" date="2020-07" db="EMBL/GenBank/DDBJ databases">
        <authorList>
            <person name="Yang C."/>
        </authorList>
    </citation>
    <scope>NUCLEOTIDE SEQUENCE</scope>
    <source>
        <strain evidence="2">Cx-624</strain>
    </source>
</reference>
<dbReference type="AlphaFoldDB" id="A0A7D7LNE6"/>
<dbReference type="Proteomes" id="UP000539710">
    <property type="component" value="Unassembled WGS sequence"/>
</dbReference>
<evidence type="ECO:0000313" key="2">
    <source>
        <dbReference type="EMBL" id="MBA5247490.1"/>
    </source>
</evidence>
<keyword evidence="2" id="KW-0503">Monooxygenase</keyword>
<keyword evidence="5" id="KW-1185">Reference proteome</keyword>
<sequence>MPDFNLDDLKKTWQEQEVRPKYGNSDILEMLNHKSRNYVKYILWISVIEFLFFTGLSVFYIFKSEETNSFISAIEKLGVQKTPELQQEFSHLYNLLKAVSFLITGFFVVKFYQNYRRINLEANLKKFILQIIVFRRTVNHFILANILLLILFTGILTVFIFRTLSVQNITLGQPTLVGFLTGIGIATLGSVGLIWLYYRIVYGIIMKKLGRNLSQLKDIENSTDGE</sequence>
<feature type="transmembrane region" description="Helical" evidence="1">
    <location>
        <begin position="176"/>
        <end position="198"/>
    </location>
</feature>
<name>A0A7D7LNE6_9FLAO</name>
<dbReference type="RefSeq" id="WP_181887589.1">
    <property type="nucleotide sequence ID" value="NZ_CP059472.1"/>
</dbReference>
<keyword evidence="1" id="KW-0812">Transmembrane</keyword>
<organism evidence="3 4">
    <name type="scientific">Marnyiella aurantia</name>
    <dbReference type="NCBI Taxonomy" id="2758037"/>
    <lineage>
        <taxon>Bacteria</taxon>
        <taxon>Pseudomonadati</taxon>
        <taxon>Bacteroidota</taxon>
        <taxon>Flavobacteriia</taxon>
        <taxon>Flavobacteriales</taxon>
        <taxon>Weeksellaceae</taxon>
        <taxon>Marnyiella</taxon>
    </lineage>
</organism>
<dbReference type="Proteomes" id="UP000515349">
    <property type="component" value="Chromosome"/>
</dbReference>
<feature type="transmembrane region" description="Helical" evidence="1">
    <location>
        <begin position="41"/>
        <end position="62"/>
    </location>
</feature>
<reference evidence="5" key="2">
    <citation type="submission" date="2020-07" db="EMBL/GenBank/DDBJ databases">
        <title>Flavobacterium sp. xlx-214.</title>
        <authorList>
            <person name="Yang C."/>
        </authorList>
    </citation>
    <scope>NUCLEOTIDE SEQUENCE [LARGE SCALE GENOMIC DNA]</scope>
    <source>
        <strain evidence="5">CX-624</strain>
    </source>
</reference>
<proteinExistence type="predicted"/>
<feature type="transmembrane region" description="Helical" evidence="1">
    <location>
        <begin position="92"/>
        <end position="112"/>
    </location>
</feature>
<dbReference type="EMBL" id="CP059472">
    <property type="protein sequence ID" value="QMS99244.1"/>
    <property type="molecule type" value="Genomic_DNA"/>
</dbReference>
<reference evidence="3 4" key="1">
    <citation type="submission" date="2020-07" db="EMBL/GenBank/DDBJ databases">
        <title>Chryseobacterium sp.cx-624.</title>
        <authorList>
            <person name="Yang C."/>
        </authorList>
    </citation>
    <scope>NUCLEOTIDE SEQUENCE [LARGE SCALE GENOMIC DNA]</scope>
    <source>
        <strain evidence="4">cx-624</strain>
        <strain evidence="3">Cx-624</strain>
    </source>
</reference>
<gene>
    <name evidence="3" type="ORF">H1R16_04360</name>
    <name evidence="2" type="ORF">H2507_09950</name>
</gene>
<dbReference type="EMBL" id="JACEUX010000003">
    <property type="protein sequence ID" value="MBA5247490.1"/>
    <property type="molecule type" value="Genomic_DNA"/>
</dbReference>
<feature type="transmembrane region" description="Helical" evidence="1">
    <location>
        <begin position="141"/>
        <end position="164"/>
    </location>
</feature>
<protein>
    <submittedName>
        <fullName evidence="3">Beta-carotene 15,15'-monooxygenase</fullName>
    </submittedName>
</protein>
<accession>A0A7D7LNE6</accession>